<evidence type="ECO:0000313" key="3">
    <source>
        <dbReference type="Proteomes" id="UP000237271"/>
    </source>
</evidence>
<dbReference type="Proteomes" id="UP000237271">
    <property type="component" value="Unassembled WGS sequence"/>
</dbReference>
<accession>A0A2P4XJL8</accession>
<keyword evidence="1" id="KW-0732">Signal</keyword>
<sequence length="229" mass="24927">MMSNFVTVCYVLILAVLAGAVDLTPEDVDEWNENFDWEQKEPNADVRIVGNGVQDTDGNLYFAGSKTLDVSNVELLNIFVARINSNGSIGWSKEVIFKWGTDQADAATSITIINETNTVTGTTTEYLYVAGYTWGYLDEGGHALNGFGQYGGRDVVLAKISLSGDKLWIRQFGTTANDFAYGVSLDGNLNTLLLSGGCITNQVDQTVEVDVAQILETRAHAGILFDYEP</sequence>
<feature type="non-terminal residue" evidence="2">
    <location>
        <position position="229"/>
    </location>
</feature>
<reference evidence="2 3" key="1">
    <citation type="journal article" date="2017" name="Genome Biol. Evol.">
        <title>Phytophthora megakarya and P. palmivora, closely related causal agents of cacao black pod rot, underwent increases in genome sizes and gene numbers by different mechanisms.</title>
        <authorList>
            <person name="Ali S.S."/>
            <person name="Shao J."/>
            <person name="Lary D.J."/>
            <person name="Kronmiller B."/>
            <person name="Shen D."/>
            <person name="Strem M.D."/>
            <person name="Amoako-Attah I."/>
            <person name="Akrofi A.Y."/>
            <person name="Begoude B.A."/>
            <person name="Ten Hoopen G.M."/>
            <person name="Coulibaly K."/>
            <person name="Kebe B.I."/>
            <person name="Melnick R.L."/>
            <person name="Guiltinan M.J."/>
            <person name="Tyler B.M."/>
            <person name="Meinhardt L.W."/>
            <person name="Bailey B.A."/>
        </authorList>
    </citation>
    <scope>NUCLEOTIDE SEQUENCE [LARGE SCALE GENOMIC DNA]</scope>
    <source>
        <strain evidence="3">sbr112.9</strain>
    </source>
</reference>
<dbReference type="AlphaFoldDB" id="A0A2P4XJL8"/>
<gene>
    <name evidence="2" type="ORF">PHPALM_18492</name>
</gene>
<dbReference type="OrthoDB" id="167314at2759"/>
<comment type="caution">
    <text evidence="2">The sequence shown here is derived from an EMBL/GenBank/DDBJ whole genome shotgun (WGS) entry which is preliminary data.</text>
</comment>
<organism evidence="2 3">
    <name type="scientific">Phytophthora palmivora</name>
    <dbReference type="NCBI Taxonomy" id="4796"/>
    <lineage>
        <taxon>Eukaryota</taxon>
        <taxon>Sar</taxon>
        <taxon>Stramenopiles</taxon>
        <taxon>Oomycota</taxon>
        <taxon>Peronosporomycetes</taxon>
        <taxon>Peronosporales</taxon>
        <taxon>Peronosporaceae</taxon>
        <taxon>Phytophthora</taxon>
    </lineage>
</organism>
<evidence type="ECO:0000256" key="1">
    <source>
        <dbReference type="SAM" id="SignalP"/>
    </source>
</evidence>
<feature type="signal peptide" evidence="1">
    <location>
        <begin position="1"/>
        <end position="20"/>
    </location>
</feature>
<protein>
    <submittedName>
        <fullName evidence="2">Uncharacterized protein</fullName>
    </submittedName>
</protein>
<dbReference type="EMBL" id="NCKW01009938">
    <property type="protein sequence ID" value="POM65750.1"/>
    <property type="molecule type" value="Genomic_DNA"/>
</dbReference>
<proteinExistence type="predicted"/>
<feature type="chain" id="PRO_5015190327" evidence="1">
    <location>
        <begin position="21"/>
        <end position="229"/>
    </location>
</feature>
<evidence type="ECO:0000313" key="2">
    <source>
        <dbReference type="EMBL" id="POM65750.1"/>
    </source>
</evidence>
<keyword evidence="3" id="KW-1185">Reference proteome</keyword>
<name>A0A2P4XJL8_9STRA</name>